<dbReference type="SMART" id="SM00849">
    <property type="entry name" value="Lactamase_B"/>
    <property type="match status" value="1"/>
</dbReference>
<comment type="caution">
    <text evidence="9">The sequence shown here is derived from an EMBL/GenBank/DDBJ whole genome shotgun (WGS) entry which is preliminary data.</text>
</comment>
<feature type="binding site" evidence="7">
    <location>
        <position position="140"/>
    </location>
    <ligand>
        <name>Zn(2+)</name>
        <dbReference type="ChEBI" id="CHEBI:29105"/>
        <label>2</label>
    </ligand>
</feature>
<comment type="cofactor">
    <cofactor evidence="7">
        <name>Zn(2+)</name>
        <dbReference type="ChEBI" id="CHEBI:29105"/>
    </cofactor>
    <text evidence="7">Binds 2 Zn(2+) ions per subunit.</text>
</comment>
<comment type="function">
    <text evidence="7">Thiolesterase that catalyzes the hydrolysis of S-D-lactoyl-glutathione to form glutathione and D-lactic acid.</text>
</comment>
<dbReference type="RefSeq" id="WP_135276460.1">
    <property type="nucleotide sequence ID" value="NZ_PQVH01000002.1"/>
</dbReference>
<accession>A0A4Y9VU96</accession>
<evidence type="ECO:0000313" key="10">
    <source>
        <dbReference type="Proteomes" id="UP000297706"/>
    </source>
</evidence>
<protein>
    <recommendedName>
        <fullName evidence="7">Hydroxyacylglutathione hydrolase</fullName>
        <ecNumber evidence="7">3.1.2.6</ecNumber>
    </recommendedName>
    <alternativeName>
        <fullName evidence="7">Glyoxalase II</fullName>
        <shortName evidence="7">Glx II</shortName>
    </alternativeName>
</protein>
<dbReference type="InterPro" id="IPR001279">
    <property type="entry name" value="Metallo-B-lactamas"/>
</dbReference>
<dbReference type="Pfam" id="PF00753">
    <property type="entry name" value="Lactamase_B"/>
    <property type="match status" value="1"/>
</dbReference>
<dbReference type="Gene3D" id="3.60.15.10">
    <property type="entry name" value="Ribonuclease Z/Hydroxyacylglutathione hydrolase-like"/>
    <property type="match status" value="1"/>
</dbReference>
<organism evidence="9 10">
    <name type="scientific">Methylotenera oryzisoli</name>
    <dbReference type="NCBI Taxonomy" id="2080758"/>
    <lineage>
        <taxon>Bacteria</taxon>
        <taxon>Pseudomonadati</taxon>
        <taxon>Pseudomonadota</taxon>
        <taxon>Betaproteobacteria</taxon>
        <taxon>Nitrosomonadales</taxon>
        <taxon>Methylophilaceae</taxon>
        <taxon>Methylotenera</taxon>
    </lineage>
</organism>
<feature type="domain" description="Metallo-beta-lactamase" evidence="8">
    <location>
        <begin position="19"/>
        <end position="178"/>
    </location>
</feature>
<dbReference type="GO" id="GO:0019243">
    <property type="term" value="P:methylglyoxal catabolic process to D-lactate via S-lactoyl-glutathione"/>
    <property type="evidence" value="ECO:0007669"/>
    <property type="project" value="UniProtKB-UniRule"/>
</dbReference>
<dbReference type="InterPro" id="IPR032282">
    <property type="entry name" value="HAGH_C"/>
</dbReference>
<dbReference type="EC" id="3.1.2.6" evidence="7"/>
<dbReference type="PANTHER" id="PTHR43705">
    <property type="entry name" value="HYDROXYACYLGLUTATHIONE HYDROLASE"/>
    <property type="match status" value="1"/>
</dbReference>
<evidence type="ECO:0000259" key="8">
    <source>
        <dbReference type="SMART" id="SM00849"/>
    </source>
</evidence>
<keyword evidence="6 7" id="KW-0862">Zinc</keyword>
<keyword evidence="5 7" id="KW-0378">Hydrolase</keyword>
<evidence type="ECO:0000256" key="6">
    <source>
        <dbReference type="ARBA" id="ARBA00022833"/>
    </source>
</evidence>
<evidence type="ECO:0000256" key="2">
    <source>
        <dbReference type="ARBA" id="ARBA00004963"/>
    </source>
</evidence>
<feature type="binding site" evidence="7">
    <location>
        <position position="65"/>
    </location>
    <ligand>
        <name>Zn(2+)</name>
        <dbReference type="ChEBI" id="CHEBI:29105"/>
        <label>2</label>
    </ligand>
</feature>
<dbReference type="HAMAP" id="MF_01374">
    <property type="entry name" value="Glyoxalase_2"/>
    <property type="match status" value="1"/>
</dbReference>
<evidence type="ECO:0000256" key="7">
    <source>
        <dbReference type="HAMAP-Rule" id="MF_01374"/>
    </source>
</evidence>
<reference evidence="9 10" key="1">
    <citation type="submission" date="2018-02" db="EMBL/GenBank/DDBJ databases">
        <title>A novel lanthanide dependent methylotroph, Methylotenera sp. La3113.</title>
        <authorList>
            <person name="Lv H."/>
            <person name="Tani A."/>
        </authorList>
    </citation>
    <scope>NUCLEOTIDE SEQUENCE [LARGE SCALE GENOMIC DNA]</scope>
    <source>
        <strain evidence="9 10">La3113</strain>
    </source>
</reference>
<dbReference type="InterPro" id="IPR050110">
    <property type="entry name" value="Glyoxalase_II_hydrolase"/>
</dbReference>
<dbReference type="AlphaFoldDB" id="A0A4Y9VU96"/>
<evidence type="ECO:0000256" key="4">
    <source>
        <dbReference type="ARBA" id="ARBA00022723"/>
    </source>
</evidence>
<dbReference type="PIRSF" id="PIRSF005457">
    <property type="entry name" value="Glx"/>
    <property type="match status" value="1"/>
</dbReference>
<feature type="binding site" evidence="7">
    <location>
        <position position="140"/>
    </location>
    <ligand>
        <name>Zn(2+)</name>
        <dbReference type="ChEBI" id="CHEBI:29105"/>
        <label>1</label>
    </ligand>
</feature>
<dbReference type="InterPro" id="IPR017782">
    <property type="entry name" value="Hydroxyacylglutathione_Hdrlase"/>
</dbReference>
<proteinExistence type="inferred from homology"/>
<dbReference type="NCBIfam" id="TIGR03413">
    <property type="entry name" value="GSH_gloB"/>
    <property type="match status" value="1"/>
</dbReference>
<dbReference type="CDD" id="cd07723">
    <property type="entry name" value="hydroxyacylglutathione_hydrolase_MBL-fold"/>
    <property type="match status" value="1"/>
</dbReference>
<feature type="binding site" evidence="7">
    <location>
        <position position="62"/>
    </location>
    <ligand>
        <name>Zn(2+)</name>
        <dbReference type="ChEBI" id="CHEBI:29105"/>
        <label>1</label>
    </ligand>
</feature>
<dbReference type="OrthoDB" id="9802248at2"/>
<feature type="binding site" evidence="7">
    <location>
        <position position="178"/>
    </location>
    <ligand>
        <name>Zn(2+)</name>
        <dbReference type="ChEBI" id="CHEBI:29105"/>
        <label>2</label>
    </ligand>
</feature>
<evidence type="ECO:0000256" key="1">
    <source>
        <dbReference type="ARBA" id="ARBA00001623"/>
    </source>
</evidence>
<dbReference type="EMBL" id="PQVH01000002">
    <property type="protein sequence ID" value="TFW73151.1"/>
    <property type="molecule type" value="Genomic_DNA"/>
</dbReference>
<comment type="pathway">
    <text evidence="2 7">Secondary metabolite metabolism; methylglyoxal degradation; (R)-lactate from methylglyoxal: step 2/2.</text>
</comment>
<comment type="similarity">
    <text evidence="3 7">Belongs to the metallo-beta-lactamase superfamily. Glyoxalase II family.</text>
</comment>
<comment type="catalytic activity">
    <reaction evidence="1 7">
        <text>an S-(2-hydroxyacyl)glutathione + H2O = a 2-hydroxy carboxylate + glutathione + H(+)</text>
        <dbReference type="Rhea" id="RHEA:21864"/>
        <dbReference type="ChEBI" id="CHEBI:15377"/>
        <dbReference type="ChEBI" id="CHEBI:15378"/>
        <dbReference type="ChEBI" id="CHEBI:57925"/>
        <dbReference type="ChEBI" id="CHEBI:58896"/>
        <dbReference type="ChEBI" id="CHEBI:71261"/>
        <dbReference type="EC" id="3.1.2.6"/>
    </reaction>
</comment>
<dbReference type="SUPFAM" id="SSF56281">
    <property type="entry name" value="Metallo-hydrolase/oxidoreductase"/>
    <property type="match status" value="1"/>
</dbReference>
<feature type="binding site" evidence="7">
    <location>
        <position position="64"/>
    </location>
    <ligand>
        <name>Zn(2+)</name>
        <dbReference type="ChEBI" id="CHEBI:29105"/>
        <label>2</label>
    </ligand>
</feature>
<keyword evidence="4 7" id="KW-0479">Metal-binding</keyword>
<dbReference type="UniPathway" id="UPA00619">
    <property type="reaction ID" value="UER00676"/>
</dbReference>
<name>A0A4Y9VU96_9PROT</name>
<gene>
    <name evidence="7 9" type="primary">gloB</name>
    <name evidence="9" type="ORF">C3Y98_02045</name>
</gene>
<dbReference type="PANTHER" id="PTHR43705:SF1">
    <property type="entry name" value="HYDROXYACYLGLUTATHIONE HYDROLASE GLOB"/>
    <property type="match status" value="1"/>
</dbReference>
<feature type="binding site" evidence="7">
    <location>
        <position position="119"/>
    </location>
    <ligand>
        <name>Zn(2+)</name>
        <dbReference type="ChEBI" id="CHEBI:29105"/>
        <label>1</label>
    </ligand>
</feature>
<dbReference type="GO" id="GO:0046872">
    <property type="term" value="F:metal ion binding"/>
    <property type="evidence" value="ECO:0007669"/>
    <property type="project" value="UniProtKB-KW"/>
</dbReference>
<evidence type="ECO:0000256" key="5">
    <source>
        <dbReference type="ARBA" id="ARBA00022801"/>
    </source>
</evidence>
<comment type="subunit">
    <text evidence="7">Monomer.</text>
</comment>
<evidence type="ECO:0000313" key="9">
    <source>
        <dbReference type="EMBL" id="TFW73151.1"/>
    </source>
</evidence>
<keyword evidence="10" id="KW-1185">Reference proteome</keyword>
<dbReference type="GO" id="GO:0004416">
    <property type="term" value="F:hydroxyacylglutathione hydrolase activity"/>
    <property type="evidence" value="ECO:0007669"/>
    <property type="project" value="UniProtKB-UniRule"/>
</dbReference>
<feature type="binding site" evidence="7">
    <location>
        <position position="60"/>
    </location>
    <ligand>
        <name>Zn(2+)</name>
        <dbReference type="ChEBI" id="CHEBI:29105"/>
        <label>1</label>
    </ligand>
</feature>
<dbReference type="Pfam" id="PF16123">
    <property type="entry name" value="HAGH_C"/>
    <property type="match status" value="1"/>
</dbReference>
<dbReference type="InterPro" id="IPR036866">
    <property type="entry name" value="RibonucZ/Hydroxyglut_hydro"/>
</dbReference>
<sequence>MIDDIQHPLQIIPIPAFSDNYLWLIHNQHKAIVVDPGDATPVINTLRQLDLDLQTILITHHHQDHIGGVDLLLRTYPDAEVFAPKLEQYTFAHKPVSEPEQLYLGDWISSAKVIDVPGHTLGHIAYYIEHQAQQWLFCGDTLFGAGCGRLFEGTPAQMMASLQKLTALPASTQVYCTHEYTLHNINFALGLEPGNMSLVKRQQDAKVQLTSGQPTLPSTLALELETNPFLRCHMPEIQASLHTKNANLLQTFSAMRALRNSY</sequence>
<evidence type="ECO:0000256" key="3">
    <source>
        <dbReference type="ARBA" id="ARBA00006759"/>
    </source>
</evidence>
<dbReference type="InterPro" id="IPR035680">
    <property type="entry name" value="Clx_II_MBL"/>
</dbReference>
<dbReference type="Proteomes" id="UP000297706">
    <property type="component" value="Unassembled WGS sequence"/>
</dbReference>